<feature type="domain" description="Sodium/calcium exchanger membrane region" evidence="12">
    <location>
        <begin position="308"/>
        <end position="449"/>
    </location>
</feature>
<evidence type="ECO:0000256" key="4">
    <source>
        <dbReference type="ARBA" id="ARBA00022568"/>
    </source>
</evidence>
<dbReference type="EMBL" id="CAJVNV010000011">
    <property type="protein sequence ID" value="CAG7948654.1"/>
    <property type="molecule type" value="Genomic_DNA"/>
</dbReference>
<dbReference type="OrthoDB" id="1699231at2759"/>
<dbReference type="GO" id="GO:0012505">
    <property type="term" value="C:endomembrane system"/>
    <property type="evidence" value="ECO:0007669"/>
    <property type="project" value="UniProtKB-SubCell"/>
</dbReference>
<evidence type="ECO:0000259" key="12">
    <source>
        <dbReference type="Pfam" id="PF01699"/>
    </source>
</evidence>
<name>A0A9W4HAG8_PENNA</name>
<feature type="transmembrane region" description="Helical" evidence="10">
    <location>
        <begin position="256"/>
        <end position="279"/>
    </location>
</feature>
<accession>A0A9W4HAG8</accession>
<dbReference type="GO" id="GO:0000329">
    <property type="term" value="C:fungal-type vacuole membrane"/>
    <property type="evidence" value="ECO:0007669"/>
    <property type="project" value="TreeGrafter"/>
</dbReference>
<evidence type="ECO:0000256" key="8">
    <source>
        <dbReference type="ARBA" id="ARBA00023065"/>
    </source>
</evidence>
<feature type="transmembrane region" description="Helical" evidence="10">
    <location>
        <begin position="300"/>
        <end position="319"/>
    </location>
</feature>
<feature type="transmembrane region" description="Helical" evidence="10">
    <location>
        <begin position="372"/>
        <end position="397"/>
    </location>
</feature>
<dbReference type="PANTHER" id="PTHR31503:SF22">
    <property type="entry name" value="VACUOLAR CALCIUM ION TRANSPORTER"/>
    <property type="match status" value="1"/>
</dbReference>
<feature type="transmembrane region" description="Helical" evidence="10">
    <location>
        <begin position="431"/>
        <end position="450"/>
    </location>
</feature>
<dbReference type="GO" id="GO:0015369">
    <property type="term" value="F:calcium:proton antiporter activity"/>
    <property type="evidence" value="ECO:0007669"/>
    <property type="project" value="UniProtKB-UniRule"/>
</dbReference>
<feature type="transmembrane region" description="Helical" evidence="10">
    <location>
        <begin position="403"/>
        <end position="424"/>
    </location>
</feature>
<feature type="transmembrane region" description="Helical" evidence="10">
    <location>
        <begin position="83"/>
        <end position="102"/>
    </location>
</feature>
<dbReference type="PANTHER" id="PTHR31503">
    <property type="entry name" value="VACUOLAR CALCIUM ION TRANSPORTER"/>
    <property type="match status" value="1"/>
</dbReference>
<keyword evidence="9 10" id="KW-0472">Membrane</keyword>
<dbReference type="Proteomes" id="UP001153461">
    <property type="component" value="Unassembled WGS sequence"/>
</dbReference>
<dbReference type="Gene3D" id="1.20.1420.30">
    <property type="entry name" value="NCX, central ion-binding region"/>
    <property type="match status" value="1"/>
</dbReference>
<keyword evidence="7 10" id="KW-1133">Transmembrane helix</keyword>
<organism evidence="13 14">
    <name type="scientific">Penicillium nalgiovense</name>
    <dbReference type="NCBI Taxonomy" id="60175"/>
    <lineage>
        <taxon>Eukaryota</taxon>
        <taxon>Fungi</taxon>
        <taxon>Dikarya</taxon>
        <taxon>Ascomycota</taxon>
        <taxon>Pezizomycotina</taxon>
        <taxon>Eurotiomycetes</taxon>
        <taxon>Eurotiomycetidae</taxon>
        <taxon>Eurotiales</taxon>
        <taxon>Aspergillaceae</taxon>
        <taxon>Penicillium</taxon>
    </lineage>
</organism>
<keyword evidence="5 10" id="KW-0812">Transmembrane</keyword>
<keyword evidence="8 10" id="KW-0406">Ion transport</keyword>
<dbReference type="InterPro" id="IPR004798">
    <property type="entry name" value="CAX-like"/>
</dbReference>
<evidence type="ECO:0000256" key="6">
    <source>
        <dbReference type="ARBA" id="ARBA00022837"/>
    </source>
</evidence>
<dbReference type="InterPro" id="IPR004713">
    <property type="entry name" value="CaH_exchang"/>
</dbReference>
<proteinExistence type="inferred from homology"/>
<comment type="caution">
    <text evidence="13">The sequence shown here is derived from an EMBL/GenBank/DDBJ whole genome shotgun (WGS) entry which is preliminary data.</text>
</comment>
<feature type="region of interest" description="Disordered" evidence="11">
    <location>
        <begin position="1"/>
        <end position="32"/>
    </location>
</feature>
<evidence type="ECO:0000313" key="13">
    <source>
        <dbReference type="EMBL" id="CAG7948654.1"/>
    </source>
</evidence>
<evidence type="ECO:0000256" key="10">
    <source>
        <dbReference type="RuleBase" id="RU365028"/>
    </source>
</evidence>
<reference evidence="13" key="1">
    <citation type="submission" date="2021-07" db="EMBL/GenBank/DDBJ databases">
        <authorList>
            <person name="Branca A.L. A."/>
        </authorList>
    </citation>
    <scope>NUCLEOTIDE SEQUENCE</scope>
</reference>
<evidence type="ECO:0000256" key="5">
    <source>
        <dbReference type="ARBA" id="ARBA00022692"/>
    </source>
</evidence>
<evidence type="ECO:0000256" key="7">
    <source>
        <dbReference type="ARBA" id="ARBA00022989"/>
    </source>
</evidence>
<dbReference type="Pfam" id="PF01699">
    <property type="entry name" value="Na_Ca_ex"/>
    <property type="match status" value="2"/>
</dbReference>
<dbReference type="InterPro" id="IPR044880">
    <property type="entry name" value="NCX_ion-bd_dom_sf"/>
</dbReference>
<gene>
    <name evidence="13" type="ORF">PNAL_LOCUS425</name>
</gene>
<comment type="subcellular location">
    <subcellularLocation>
        <location evidence="1">Endomembrane system</location>
        <topology evidence="1">Multi-pass membrane protein</topology>
    </subcellularLocation>
    <subcellularLocation>
        <location evidence="10">Vacuole membrane</location>
    </subcellularLocation>
</comment>
<feature type="transmembrane region" description="Helical" evidence="10">
    <location>
        <begin position="108"/>
        <end position="125"/>
    </location>
</feature>
<evidence type="ECO:0000256" key="9">
    <source>
        <dbReference type="ARBA" id="ARBA00023136"/>
    </source>
</evidence>
<sequence length="460" mass="49909">MNNTANPRLRKPSRIDPETMTGSLEANATAHEQDELIRDEIERESNAEESAELRDTNYPDSKRTLFLGNSVIRVLKITLGCSYSNILLPFVFLGMIAGSLGWDDSICFVFNFLAILPLAALLSFATEELAKSVGQTVGGLINATFGNAVEMIVSGWTFDPLLRWKLTLITAQVGITAVRQGEISIVQSSMVGSILSGNLLILGVSLFCGGYAKDVVKCNVDVSGILSSLMVVSSATLIIPSVLYSTIPSKSQEVEASILSLSRAASVVLLTFYLVYLYFQLKSHSELFVDDEPEEEEERVLGPWSASIILILATLGVTVCSDRLVDSVDGFVDKWHVSRAFIGLIVVPIVGNAGEFNTVINSSTKGNMDLAIGVIVGSTLQIALFVSPFLVMCGWIIGQPMSLRYSPFETVVFFLSVIIVDCLIRGGRSNYYEGLLLVGTYLIIAIAFYVHPDAVDAPFV</sequence>
<comment type="function">
    <text evidence="10">Has a role in promoting intracellular calcium ion sequestration via the exchange of calcium ions for hydrogen ions across the vacuolar membrane. Involved also in manganese ion homeostasis via its uptake into the vacuole.</text>
</comment>
<keyword evidence="10" id="KW-0050">Antiport</keyword>
<evidence type="ECO:0000256" key="11">
    <source>
        <dbReference type="SAM" id="MobiDB-lite"/>
    </source>
</evidence>
<keyword evidence="10" id="KW-0926">Vacuole</keyword>
<feature type="transmembrane region" description="Helical" evidence="10">
    <location>
        <begin position="224"/>
        <end position="244"/>
    </location>
</feature>
<comment type="similarity">
    <text evidence="2 10">Belongs to the Ca(2+):cation antiporter (CaCA) (TC 2.A.19) family.</text>
</comment>
<evidence type="ECO:0000313" key="14">
    <source>
        <dbReference type="Proteomes" id="UP001153461"/>
    </source>
</evidence>
<evidence type="ECO:0000256" key="1">
    <source>
        <dbReference type="ARBA" id="ARBA00004127"/>
    </source>
</evidence>
<keyword evidence="4 10" id="KW-0109">Calcium transport</keyword>
<keyword evidence="6 10" id="KW-0106">Calcium</keyword>
<dbReference type="AlphaFoldDB" id="A0A9W4HAG8"/>
<evidence type="ECO:0000256" key="3">
    <source>
        <dbReference type="ARBA" id="ARBA00022448"/>
    </source>
</evidence>
<feature type="transmembrane region" description="Helical" evidence="10">
    <location>
        <begin position="137"/>
        <end position="158"/>
    </location>
</feature>
<dbReference type="NCBIfam" id="TIGR00378">
    <property type="entry name" value="cax"/>
    <property type="match status" value="1"/>
</dbReference>
<protein>
    <recommendedName>
        <fullName evidence="10">Vacuolar calcium ion transporter</fullName>
    </recommendedName>
</protein>
<dbReference type="GO" id="GO:0006874">
    <property type="term" value="P:intracellular calcium ion homeostasis"/>
    <property type="evidence" value="ECO:0007669"/>
    <property type="project" value="TreeGrafter"/>
</dbReference>
<keyword evidence="3 10" id="KW-0813">Transport</keyword>
<feature type="domain" description="Sodium/calcium exchanger membrane region" evidence="12">
    <location>
        <begin position="174"/>
        <end position="281"/>
    </location>
</feature>
<feature type="transmembrane region" description="Helical" evidence="10">
    <location>
        <begin position="339"/>
        <end position="360"/>
    </location>
</feature>
<dbReference type="InterPro" id="IPR004837">
    <property type="entry name" value="NaCa_Exmemb"/>
</dbReference>
<evidence type="ECO:0000256" key="2">
    <source>
        <dbReference type="ARBA" id="ARBA00008170"/>
    </source>
</evidence>
<feature type="transmembrane region" description="Helical" evidence="10">
    <location>
        <begin position="190"/>
        <end position="212"/>
    </location>
</feature>